<proteinExistence type="predicted"/>
<reference evidence="1" key="2">
    <citation type="submission" date="1997-07" db="EMBL/GenBank/DDBJ databases">
        <authorList>
            <person name="Seeger K.J."/>
            <person name="Harris D."/>
        </authorList>
    </citation>
    <scope>NUCLEOTIDE SEQUENCE</scope>
</reference>
<evidence type="ECO:0000313" key="1">
    <source>
        <dbReference type="EMBL" id="CAB10654.1"/>
    </source>
</evidence>
<dbReference type="AlphaFoldDB" id="O33035"/>
<accession>O33035</accession>
<name>O33035_MYCLR</name>
<sequence length="48" mass="5541">MVNLKPGVVAYAQVSVDDLMFSSACYVLETVGEHRFMCRQRHRVEQCH</sequence>
<organism evidence="1">
    <name type="scientific">Mycobacterium leprae</name>
    <dbReference type="NCBI Taxonomy" id="1769"/>
    <lineage>
        <taxon>Bacteria</taxon>
        <taxon>Bacillati</taxon>
        <taxon>Actinomycetota</taxon>
        <taxon>Actinomycetes</taxon>
        <taxon>Mycobacteriales</taxon>
        <taxon>Mycobacteriaceae</taxon>
        <taxon>Mycobacterium</taxon>
    </lineage>
</organism>
<reference evidence="1" key="1">
    <citation type="journal article" date="1993" name="Mol. Microbiol.">
        <title>Use of an ordered cosmid library to deduce the genomic organization of Mycobacterium leprae.</title>
        <authorList>
            <person name="Eiglmeier K."/>
            <person name="Honore N."/>
            <person name="Woods S.A."/>
            <person name="Caudron B."/>
            <person name="Cole S.T."/>
        </authorList>
    </citation>
    <scope>NUCLEOTIDE SEQUENCE</scope>
</reference>
<reference evidence="1" key="3">
    <citation type="submission" date="1997-07" db="EMBL/GenBank/DDBJ databases">
        <authorList>
            <person name="Parkhill J."/>
            <person name="Barrell B.G."/>
            <person name="Rajandream M.A."/>
        </authorList>
    </citation>
    <scope>NUCLEOTIDE SEQUENCE</scope>
</reference>
<dbReference type="EMBL" id="Z97369">
    <property type="protein sequence ID" value="CAB10654.1"/>
    <property type="molecule type" value="Genomic_DNA"/>
</dbReference>
<protein>
    <submittedName>
        <fullName evidence="1">Uncharacterized protein</fullName>
    </submittedName>
</protein>
<gene>
    <name evidence="1" type="primary">MLCB250.60</name>
</gene>